<evidence type="ECO:0000313" key="3">
    <source>
        <dbReference type="EMBL" id="QDP97003.1"/>
    </source>
</evidence>
<dbReference type="Pfam" id="PF12158">
    <property type="entry name" value="DUF3592"/>
    <property type="match status" value="1"/>
</dbReference>
<sequence length="248" mass="27086">MRVVLRIVAILGCLLGVVFLAVGVFLGVSSISFRSSAVHATGTVVEVRESLSCSDRPSRRGTGGGNSGCQRVYTPVVRFTTATGRQITFTPDYANSSRPTVGASIGVLYHPDDPRHARVDSFSDLWLLPIIFTGIGLLFGALGAVFASRLVVGARRRAWLKESGMRIPARIQDVRRIQNVRINGRNPWRIFAGWQDPTTGRQYTFRSDLLTQNPAEALQGTGTIDVLIDPADPGRRYWMDLGSRAIDG</sequence>
<keyword evidence="1" id="KW-0472">Membrane</keyword>
<protein>
    <submittedName>
        <fullName evidence="3">DUF3592 domain-containing protein</fullName>
    </submittedName>
</protein>
<feature type="transmembrane region" description="Helical" evidence="1">
    <location>
        <begin position="126"/>
        <end position="152"/>
    </location>
</feature>
<dbReference type="RefSeq" id="WP_143986964.1">
    <property type="nucleotide sequence ID" value="NZ_CP041692.1"/>
</dbReference>
<feature type="transmembrane region" description="Helical" evidence="1">
    <location>
        <begin position="7"/>
        <end position="28"/>
    </location>
</feature>
<dbReference type="EMBL" id="CP041692">
    <property type="protein sequence ID" value="QDP97003.1"/>
    <property type="molecule type" value="Genomic_DNA"/>
</dbReference>
<organism evidence="3 4">
    <name type="scientific">Microlunatus elymi</name>
    <dbReference type="NCBI Taxonomy" id="2596828"/>
    <lineage>
        <taxon>Bacteria</taxon>
        <taxon>Bacillati</taxon>
        <taxon>Actinomycetota</taxon>
        <taxon>Actinomycetes</taxon>
        <taxon>Propionibacteriales</taxon>
        <taxon>Propionibacteriaceae</taxon>
        <taxon>Microlunatus</taxon>
    </lineage>
</organism>
<dbReference type="InterPro" id="IPR021994">
    <property type="entry name" value="DUF3592"/>
</dbReference>
<gene>
    <name evidence="3" type="ORF">FOE78_14695</name>
</gene>
<evidence type="ECO:0000313" key="4">
    <source>
        <dbReference type="Proteomes" id="UP000319263"/>
    </source>
</evidence>
<evidence type="ECO:0000259" key="2">
    <source>
        <dbReference type="Pfam" id="PF12158"/>
    </source>
</evidence>
<dbReference type="OrthoDB" id="4212335at2"/>
<evidence type="ECO:0000256" key="1">
    <source>
        <dbReference type="SAM" id="Phobius"/>
    </source>
</evidence>
<feature type="domain" description="DUF3592" evidence="2">
    <location>
        <begin position="40"/>
        <end position="123"/>
    </location>
</feature>
<name>A0A516Q0N7_9ACTN</name>
<reference evidence="3 4" key="1">
    <citation type="submission" date="2019-07" db="EMBL/GenBank/DDBJ databases">
        <title>Microlunatus dokdonensis sp. nov. isolated from the rhizospheric soil of the wild plant Elymus tsukushiensis.</title>
        <authorList>
            <person name="Ghim S.-Y."/>
            <person name="Hwang Y.-J."/>
            <person name="Son J.-S."/>
            <person name="Shin J.-H."/>
        </authorList>
    </citation>
    <scope>NUCLEOTIDE SEQUENCE [LARGE SCALE GENOMIC DNA]</scope>
    <source>
        <strain evidence="3 4">KUDC0627</strain>
    </source>
</reference>
<keyword evidence="1" id="KW-0812">Transmembrane</keyword>
<dbReference type="AlphaFoldDB" id="A0A516Q0N7"/>
<dbReference type="Proteomes" id="UP000319263">
    <property type="component" value="Chromosome"/>
</dbReference>
<accession>A0A516Q0N7</accession>
<dbReference type="KEGG" id="mik:FOE78_14695"/>
<keyword evidence="4" id="KW-1185">Reference proteome</keyword>
<proteinExistence type="predicted"/>
<keyword evidence="1" id="KW-1133">Transmembrane helix</keyword>